<dbReference type="Proteomes" id="UP000288805">
    <property type="component" value="Unassembled WGS sequence"/>
</dbReference>
<proteinExistence type="predicted"/>
<comment type="caution">
    <text evidence="1">The sequence shown here is derived from an EMBL/GenBank/DDBJ whole genome shotgun (WGS) entry which is preliminary data.</text>
</comment>
<accession>A0A438HMW0</accession>
<dbReference type="Gene3D" id="3.90.180.10">
    <property type="entry name" value="Medium-chain alcohol dehydrogenases, catalytic domain"/>
    <property type="match status" value="1"/>
</dbReference>
<gene>
    <name evidence="1" type="ORF">CK203_033391</name>
</gene>
<reference evidence="1 2" key="1">
    <citation type="journal article" date="2018" name="PLoS Genet.">
        <title>Population sequencing reveals clonal diversity and ancestral inbreeding in the grapevine cultivar Chardonnay.</title>
        <authorList>
            <person name="Roach M.J."/>
            <person name="Johnson D.L."/>
            <person name="Bohlmann J."/>
            <person name="van Vuuren H.J."/>
            <person name="Jones S.J."/>
            <person name="Pretorius I.S."/>
            <person name="Schmidt S.A."/>
            <person name="Borneman A.R."/>
        </authorList>
    </citation>
    <scope>NUCLEOTIDE SEQUENCE [LARGE SCALE GENOMIC DNA]</scope>
    <source>
        <strain evidence="2">cv. Chardonnay</strain>
        <tissue evidence="1">Leaf</tissue>
    </source>
</reference>
<sequence>MKTKSCVMESLKINFMEFGISRVCHSDLHFVKMDYINTAMERLAKSDVKFRFVLDVGNSLSSCK</sequence>
<organism evidence="1 2">
    <name type="scientific">Vitis vinifera</name>
    <name type="common">Grape</name>
    <dbReference type="NCBI Taxonomy" id="29760"/>
    <lineage>
        <taxon>Eukaryota</taxon>
        <taxon>Viridiplantae</taxon>
        <taxon>Streptophyta</taxon>
        <taxon>Embryophyta</taxon>
        <taxon>Tracheophyta</taxon>
        <taxon>Spermatophyta</taxon>
        <taxon>Magnoliopsida</taxon>
        <taxon>eudicotyledons</taxon>
        <taxon>Gunneridae</taxon>
        <taxon>Pentapetalae</taxon>
        <taxon>rosids</taxon>
        <taxon>Vitales</taxon>
        <taxon>Vitaceae</taxon>
        <taxon>Viteae</taxon>
        <taxon>Vitis</taxon>
    </lineage>
</organism>
<dbReference type="Gene3D" id="3.40.50.720">
    <property type="entry name" value="NAD(P)-binding Rossmann-like Domain"/>
    <property type="match status" value="1"/>
</dbReference>
<evidence type="ECO:0000313" key="2">
    <source>
        <dbReference type="Proteomes" id="UP000288805"/>
    </source>
</evidence>
<evidence type="ECO:0000313" key="1">
    <source>
        <dbReference type="EMBL" id="RVW85774.1"/>
    </source>
</evidence>
<name>A0A438HMW0_VITVI</name>
<protein>
    <submittedName>
        <fullName evidence="1">Uncharacterized protein</fullName>
    </submittedName>
</protein>
<dbReference type="AlphaFoldDB" id="A0A438HMW0"/>
<dbReference type="EMBL" id="QGNW01000201">
    <property type="protein sequence ID" value="RVW85774.1"/>
    <property type="molecule type" value="Genomic_DNA"/>
</dbReference>